<organism evidence="2 3">
    <name type="scientific">Mycena indigotica</name>
    <dbReference type="NCBI Taxonomy" id="2126181"/>
    <lineage>
        <taxon>Eukaryota</taxon>
        <taxon>Fungi</taxon>
        <taxon>Dikarya</taxon>
        <taxon>Basidiomycota</taxon>
        <taxon>Agaricomycotina</taxon>
        <taxon>Agaricomycetes</taxon>
        <taxon>Agaricomycetidae</taxon>
        <taxon>Agaricales</taxon>
        <taxon>Marasmiineae</taxon>
        <taxon>Mycenaceae</taxon>
        <taxon>Mycena</taxon>
    </lineage>
</organism>
<evidence type="ECO:0000313" key="2">
    <source>
        <dbReference type="EMBL" id="KAF7304048.1"/>
    </source>
</evidence>
<dbReference type="GeneID" id="59345615"/>
<reference evidence="2" key="1">
    <citation type="submission" date="2020-05" db="EMBL/GenBank/DDBJ databases">
        <title>Mycena genomes resolve the evolution of fungal bioluminescence.</title>
        <authorList>
            <person name="Tsai I.J."/>
        </authorList>
    </citation>
    <scope>NUCLEOTIDE SEQUENCE</scope>
    <source>
        <strain evidence="2">171206Taipei</strain>
    </source>
</reference>
<comment type="caution">
    <text evidence="2">The sequence shown here is derived from an EMBL/GenBank/DDBJ whole genome shotgun (WGS) entry which is preliminary data.</text>
</comment>
<feature type="region of interest" description="Disordered" evidence="1">
    <location>
        <begin position="140"/>
        <end position="169"/>
    </location>
</feature>
<evidence type="ECO:0000256" key="1">
    <source>
        <dbReference type="SAM" id="MobiDB-lite"/>
    </source>
</evidence>
<proteinExistence type="predicted"/>
<dbReference type="Proteomes" id="UP000636479">
    <property type="component" value="Unassembled WGS sequence"/>
</dbReference>
<dbReference type="EMBL" id="JACAZF010000005">
    <property type="protein sequence ID" value="KAF7304048.1"/>
    <property type="molecule type" value="Genomic_DNA"/>
</dbReference>
<name>A0A8H6SQN2_9AGAR</name>
<keyword evidence="3" id="KW-1185">Reference proteome</keyword>
<gene>
    <name evidence="2" type="ORF">MIND_00636100</name>
</gene>
<evidence type="ECO:0000313" key="3">
    <source>
        <dbReference type="Proteomes" id="UP000636479"/>
    </source>
</evidence>
<accession>A0A8H6SQN2</accession>
<sequence>MPAVRTASDDKFSALQPVRMGPTHNLAHRASIRVLAAEGVSHRALASAFGGSVSTIRRVISNCHSSRSIDNTAEDHDIAHREGLLAFNKLWKVTQNSNWQATRNLKKSQPEVVLTKRMEKEPEKQVAVAASQVRVAMETDSGARVSSNQSEAGAPLAVAGPSKVPSNPPSPPDFLRTFLTRIGCPELHAPLAGANFGREDLLRLARAGVDDALRYAYMEQLAARLNLPEFGVAQCVWLVENIKQLKVDEDSE</sequence>
<dbReference type="RefSeq" id="XP_037221020.1">
    <property type="nucleotide sequence ID" value="XM_037363099.1"/>
</dbReference>
<dbReference type="AlphaFoldDB" id="A0A8H6SQN2"/>
<protein>
    <submittedName>
        <fullName evidence="2">Uncharacterized protein</fullName>
    </submittedName>
</protein>